<gene>
    <name evidence="4" type="ORF">FHS81_001186</name>
</gene>
<sequence length="252" mass="25012">MREALARSDFDAVRRSPASAKARRPAASGPRAQGRGKTKHAAGIGSIAAGLLTSALALVGGLLLTLAQLALKGVLLRPVSVIGGLLAVSLSAAIIVNAVSMQEGQHPSPLFGGQTATEKPAVRAVQAPSQPQVAAPPAVAPTPVARPAAAAQPATPPAPKPAAAPPANDPIAHLLATGAPPAAAKTSDTGLLGVQKALVKLGYGITADGLNGPATRRAVSEFEKLEGLPITGDPTNVTMRKALSVASGITLD</sequence>
<name>A0A7W5Z3V7_9HYPH</name>
<evidence type="ECO:0000259" key="3">
    <source>
        <dbReference type="Pfam" id="PF01471"/>
    </source>
</evidence>
<evidence type="ECO:0000256" key="2">
    <source>
        <dbReference type="SAM" id="Phobius"/>
    </source>
</evidence>
<dbReference type="RefSeq" id="WP_183751106.1">
    <property type="nucleotide sequence ID" value="NZ_JACICC010000002.1"/>
</dbReference>
<keyword evidence="2" id="KW-0472">Membrane</keyword>
<dbReference type="InterPro" id="IPR002477">
    <property type="entry name" value="Peptidoglycan-bd-like"/>
</dbReference>
<dbReference type="AlphaFoldDB" id="A0A7W5Z3V7"/>
<reference evidence="4 5" key="1">
    <citation type="submission" date="2020-08" db="EMBL/GenBank/DDBJ databases">
        <title>Genomic Encyclopedia of Type Strains, Phase IV (KMG-IV): sequencing the most valuable type-strain genomes for metagenomic binning, comparative biology and taxonomic classification.</title>
        <authorList>
            <person name="Goeker M."/>
        </authorList>
    </citation>
    <scope>NUCLEOTIDE SEQUENCE [LARGE SCALE GENOMIC DNA]</scope>
    <source>
        <strain evidence="4 5">DSM 28760</strain>
    </source>
</reference>
<proteinExistence type="predicted"/>
<accession>A0A7W5Z3V7</accession>
<feature type="region of interest" description="Disordered" evidence="1">
    <location>
        <begin position="1"/>
        <end position="39"/>
    </location>
</feature>
<dbReference type="Gene3D" id="1.10.101.10">
    <property type="entry name" value="PGBD-like superfamily/PGBD"/>
    <property type="match status" value="1"/>
</dbReference>
<keyword evidence="2" id="KW-1133">Transmembrane helix</keyword>
<feature type="transmembrane region" description="Helical" evidence="2">
    <location>
        <begin position="79"/>
        <end position="99"/>
    </location>
</feature>
<protein>
    <recommendedName>
        <fullName evidence="3">Peptidoglycan binding-like domain-containing protein</fullName>
    </recommendedName>
</protein>
<keyword evidence="2" id="KW-0812">Transmembrane</keyword>
<feature type="compositionally biased region" description="Pro residues" evidence="1">
    <location>
        <begin position="154"/>
        <end position="168"/>
    </location>
</feature>
<feature type="compositionally biased region" description="Low complexity" evidence="1">
    <location>
        <begin position="15"/>
        <end position="33"/>
    </location>
</feature>
<organism evidence="4 5">
    <name type="scientific">Pseudochelatococcus contaminans</name>
    <dbReference type="NCBI Taxonomy" id="1538103"/>
    <lineage>
        <taxon>Bacteria</taxon>
        <taxon>Pseudomonadati</taxon>
        <taxon>Pseudomonadota</taxon>
        <taxon>Alphaproteobacteria</taxon>
        <taxon>Hyphomicrobiales</taxon>
        <taxon>Chelatococcaceae</taxon>
        <taxon>Pseudochelatococcus</taxon>
    </lineage>
</organism>
<feature type="domain" description="Peptidoglycan binding-like" evidence="3">
    <location>
        <begin position="194"/>
        <end position="240"/>
    </location>
</feature>
<dbReference type="InterPro" id="IPR036365">
    <property type="entry name" value="PGBD-like_sf"/>
</dbReference>
<dbReference type="SUPFAM" id="SSF47090">
    <property type="entry name" value="PGBD-like"/>
    <property type="match status" value="1"/>
</dbReference>
<feature type="region of interest" description="Disordered" evidence="1">
    <location>
        <begin position="124"/>
        <end position="174"/>
    </location>
</feature>
<dbReference type="Proteomes" id="UP000537592">
    <property type="component" value="Unassembled WGS sequence"/>
</dbReference>
<keyword evidence="5" id="KW-1185">Reference proteome</keyword>
<feature type="transmembrane region" description="Helical" evidence="2">
    <location>
        <begin position="41"/>
        <end position="67"/>
    </location>
</feature>
<comment type="caution">
    <text evidence="4">The sequence shown here is derived from an EMBL/GenBank/DDBJ whole genome shotgun (WGS) entry which is preliminary data.</text>
</comment>
<evidence type="ECO:0000313" key="4">
    <source>
        <dbReference type="EMBL" id="MBB3809116.1"/>
    </source>
</evidence>
<feature type="compositionally biased region" description="Low complexity" evidence="1">
    <location>
        <begin position="124"/>
        <end position="153"/>
    </location>
</feature>
<feature type="compositionally biased region" description="Basic and acidic residues" evidence="1">
    <location>
        <begin position="1"/>
        <end position="14"/>
    </location>
</feature>
<evidence type="ECO:0000313" key="5">
    <source>
        <dbReference type="Proteomes" id="UP000537592"/>
    </source>
</evidence>
<dbReference type="Pfam" id="PF01471">
    <property type="entry name" value="PG_binding_1"/>
    <property type="match status" value="1"/>
</dbReference>
<evidence type="ECO:0000256" key="1">
    <source>
        <dbReference type="SAM" id="MobiDB-lite"/>
    </source>
</evidence>
<dbReference type="EMBL" id="JACICC010000002">
    <property type="protein sequence ID" value="MBB3809116.1"/>
    <property type="molecule type" value="Genomic_DNA"/>
</dbReference>
<dbReference type="InterPro" id="IPR036366">
    <property type="entry name" value="PGBDSf"/>
</dbReference>